<dbReference type="EMBL" id="MAAF01000114">
    <property type="protein sequence ID" value="OUR75136.1"/>
    <property type="molecule type" value="Genomic_DNA"/>
</dbReference>
<evidence type="ECO:0000313" key="3">
    <source>
        <dbReference type="Proteomes" id="UP000243053"/>
    </source>
</evidence>
<comment type="caution">
    <text evidence="2">The sequence shown here is derived from an EMBL/GenBank/DDBJ whole genome shotgun (WGS) entry which is preliminary data.</text>
</comment>
<name>A0A1Y5E141_COLPS</name>
<dbReference type="AlphaFoldDB" id="A0A1Y5E141"/>
<dbReference type="Proteomes" id="UP000243053">
    <property type="component" value="Unassembled WGS sequence"/>
</dbReference>
<sequence length="138" mass="15050">MSVIQNGLDLSSTNLPSDYAKSQNSESNVSLEKSIDNSIKQGENVSLQDAVDKRVDKADDKKPLTAEQLEKVAQQLQDFVGEMNRGLEFSVDKDSGRDVIKVIDKSSGDLVKQYPSEEVLTLVAKLSDMVGGFVDAKV</sequence>
<dbReference type="Gene3D" id="3.30.160.170">
    <property type="entry name" value="FlaG-like"/>
    <property type="match status" value="1"/>
</dbReference>
<protein>
    <submittedName>
        <fullName evidence="2">Flagellar biosynthesis protein FlaG</fullName>
    </submittedName>
</protein>
<evidence type="ECO:0000256" key="1">
    <source>
        <dbReference type="SAM" id="MobiDB-lite"/>
    </source>
</evidence>
<feature type="region of interest" description="Disordered" evidence="1">
    <location>
        <begin position="1"/>
        <end position="43"/>
    </location>
</feature>
<keyword evidence="2" id="KW-0969">Cilium</keyword>
<dbReference type="InterPro" id="IPR035924">
    <property type="entry name" value="FlaG-like_sf"/>
</dbReference>
<reference evidence="3" key="1">
    <citation type="journal article" date="2017" name="Proc. Natl. Acad. Sci. U.S.A.">
        <title>Simulation of Deepwater Horizon oil plume reveals substrate specialization within a complex community of hydrocarbon degraders.</title>
        <authorList>
            <person name="Hu P."/>
            <person name="Dubinsky E.A."/>
            <person name="Probst A.J."/>
            <person name="Wang J."/>
            <person name="Sieber C.M.K."/>
            <person name="Tom L.M."/>
            <person name="Gardinali P."/>
            <person name="Banfield J.F."/>
            <person name="Atlas R.M."/>
            <person name="Andersen G.L."/>
        </authorList>
    </citation>
    <scope>NUCLEOTIDE SEQUENCE [LARGE SCALE GENOMIC DNA]</scope>
</reference>
<keyword evidence="2" id="KW-0966">Cell projection</keyword>
<accession>A0A1Y5E141</accession>
<dbReference type="PANTHER" id="PTHR37166">
    <property type="entry name" value="PROTEIN FLAG"/>
    <property type="match status" value="1"/>
</dbReference>
<dbReference type="InterPro" id="IPR005186">
    <property type="entry name" value="FlaG"/>
</dbReference>
<keyword evidence="2" id="KW-0282">Flagellum</keyword>
<proteinExistence type="predicted"/>
<dbReference type="SUPFAM" id="SSF160214">
    <property type="entry name" value="FlaG-like"/>
    <property type="match status" value="1"/>
</dbReference>
<dbReference type="PANTHER" id="PTHR37166:SF1">
    <property type="entry name" value="PROTEIN FLAG"/>
    <property type="match status" value="1"/>
</dbReference>
<organism evidence="2 3">
    <name type="scientific">Colwellia psychrerythraea</name>
    <name type="common">Vibrio psychroerythus</name>
    <dbReference type="NCBI Taxonomy" id="28229"/>
    <lineage>
        <taxon>Bacteria</taxon>
        <taxon>Pseudomonadati</taxon>
        <taxon>Pseudomonadota</taxon>
        <taxon>Gammaproteobacteria</taxon>
        <taxon>Alteromonadales</taxon>
        <taxon>Colwelliaceae</taxon>
        <taxon>Colwellia</taxon>
    </lineage>
</organism>
<dbReference type="Pfam" id="PF03646">
    <property type="entry name" value="FlaG"/>
    <property type="match status" value="1"/>
</dbReference>
<gene>
    <name evidence="2" type="ORF">A9Q75_18520</name>
</gene>
<evidence type="ECO:0000313" key="2">
    <source>
        <dbReference type="EMBL" id="OUR75136.1"/>
    </source>
</evidence>